<gene>
    <name evidence="1" type="ORF">CIPAW_05G225900</name>
</gene>
<keyword evidence="2" id="KW-1185">Reference proteome</keyword>
<protein>
    <submittedName>
        <fullName evidence="1">Uncharacterized protein</fullName>
    </submittedName>
</protein>
<accession>A0A8T1QMV0</accession>
<name>A0A8T1QMV0_CARIL</name>
<reference evidence="1" key="1">
    <citation type="submission" date="2020-12" db="EMBL/GenBank/DDBJ databases">
        <title>WGS assembly of Carya illinoinensis cv. Pawnee.</title>
        <authorList>
            <person name="Platts A."/>
            <person name="Shu S."/>
            <person name="Wright S."/>
            <person name="Barry K."/>
            <person name="Edger P."/>
            <person name="Pires J.C."/>
            <person name="Schmutz J."/>
        </authorList>
    </citation>
    <scope>NUCLEOTIDE SEQUENCE</scope>
    <source>
        <tissue evidence="1">Leaf</tissue>
    </source>
</reference>
<comment type="caution">
    <text evidence="1">The sequence shown here is derived from an EMBL/GenBank/DDBJ whole genome shotgun (WGS) entry which is preliminary data.</text>
</comment>
<dbReference type="Proteomes" id="UP000811609">
    <property type="component" value="Chromosome 5"/>
</dbReference>
<dbReference type="AlphaFoldDB" id="A0A8T1QMV0"/>
<organism evidence="1 2">
    <name type="scientific">Carya illinoinensis</name>
    <name type="common">Pecan</name>
    <dbReference type="NCBI Taxonomy" id="32201"/>
    <lineage>
        <taxon>Eukaryota</taxon>
        <taxon>Viridiplantae</taxon>
        <taxon>Streptophyta</taxon>
        <taxon>Embryophyta</taxon>
        <taxon>Tracheophyta</taxon>
        <taxon>Spermatophyta</taxon>
        <taxon>Magnoliopsida</taxon>
        <taxon>eudicotyledons</taxon>
        <taxon>Gunneridae</taxon>
        <taxon>Pentapetalae</taxon>
        <taxon>rosids</taxon>
        <taxon>fabids</taxon>
        <taxon>Fagales</taxon>
        <taxon>Juglandaceae</taxon>
        <taxon>Carya</taxon>
    </lineage>
</organism>
<evidence type="ECO:0000313" key="2">
    <source>
        <dbReference type="Proteomes" id="UP000811609"/>
    </source>
</evidence>
<sequence>MHGWFFLRKMMNRNFYFVGATVAFQELDTHSKQRI</sequence>
<proteinExistence type="predicted"/>
<evidence type="ECO:0000313" key="1">
    <source>
        <dbReference type="EMBL" id="KAG6655563.1"/>
    </source>
</evidence>
<dbReference type="EMBL" id="CM031813">
    <property type="protein sequence ID" value="KAG6655563.1"/>
    <property type="molecule type" value="Genomic_DNA"/>
</dbReference>